<dbReference type="Proteomes" id="UP000257144">
    <property type="component" value="Unassembled WGS sequence"/>
</dbReference>
<protein>
    <submittedName>
        <fullName evidence="1">Uncharacterized protein</fullName>
    </submittedName>
</protein>
<comment type="caution">
    <text evidence="1">The sequence shown here is derived from an EMBL/GenBank/DDBJ whole genome shotgun (WGS) entry which is preliminary data.</text>
</comment>
<evidence type="ECO:0000313" key="2">
    <source>
        <dbReference type="Proteomes" id="UP000257144"/>
    </source>
</evidence>
<keyword evidence="2" id="KW-1185">Reference proteome</keyword>
<reference evidence="1 2" key="1">
    <citation type="submission" date="2018-07" db="EMBL/GenBank/DDBJ databases">
        <title>Bacillus sp. YLB-04 draft genome sequence.</title>
        <authorList>
            <person name="Yu L."/>
            <person name="Tang X."/>
        </authorList>
    </citation>
    <scope>NUCLEOTIDE SEQUENCE [LARGE SCALE GENOMIC DNA]</scope>
    <source>
        <strain evidence="1 2">YLB-04</strain>
    </source>
</reference>
<sequence>MNFPHYRDFYPKSMMPIGMNDTALLNESPFADTGATHWLIALQGEHEGLPAGCCNWKVLVYTSDPEGAFSWENPYYASTLLESIDSAIELAQQIESFGKNDVLCTMGSDKKIS</sequence>
<dbReference type="AlphaFoldDB" id="A0A3D8GV92"/>
<dbReference type="EMBL" id="QNQT01000001">
    <property type="protein sequence ID" value="RDU38378.1"/>
    <property type="molecule type" value="Genomic_DNA"/>
</dbReference>
<organism evidence="1 2">
    <name type="scientific">Neobacillus piezotolerans</name>
    <dbReference type="NCBI Taxonomy" id="2259171"/>
    <lineage>
        <taxon>Bacteria</taxon>
        <taxon>Bacillati</taxon>
        <taxon>Bacillota</taxon>
        <taxon>Bacilli</taxon>
        <taxon>Bacillales</taxon>
        <taxon>Bacillaceae</taxon>
        <taxon>Neobacillus</taxon>
    </lineage>
</organism>
<dbReference type="OrthoDB" id="2988425at2"/>
<proteinExistence type="predicted"/>
<gene>
    <name evidence="1" type="ORF">DRW41_02085</name>
</gene>
<name>A0A3D8GV92_9BACI</name>
<accession>A0A3D8GV92</accession>
<evidence type="ECO:0000313" key="1">
    <source>
        <dbReference type="EMBL" id="RDU38378.1"/>
    </source>
</evidence>
<dbReference type="RefSeq" id="WP_115450299.1">
    <property type="nucleotide sequence ID" value="NZ_QNQT01000001.1"/>
</dbReference>